<proteinExistence type="predicted"/>
<sequence>MSNRSRQGPSERGSVTVEFAVALPIVAVVLAAGIAGVVAVDLQGRLQTATAVAARAVARGDDAAARRVLGQAGAGPIRVERASGLVCVEVGRPAGGGPFANVVLRGSSCAVDELDVHVPS</sequence>
<organism evidence="3 4">
    <name type="scientific">Curtobacterium salicis</name>
    <dbReference type="NCBI Taxonomy" id="1779862"/>
    <lineage>
        <taxon>Bacteria</taxon>
        <taxon>Bacillati</taxon>
        <taxon>Actinomycetota</taxon>
        <taxon>Actinomycetes</taxon>
        <taxon>Micrococcales</taxon>
        <taxon>Microbacteriaceae</taxon>
        <taxon>Curtobacterium</taxon>
    </lineage>
</organism>
<reference evidence="3 4" key="1">
    <citation type="submission" date="2020-03" db="EMBL/GenBank/DDBJ databases">
        <title>Above-ground endophytic microbial communities from plants in different locations in the United States.</title>
        <authorList>
            <person name="Frank C."/>
        </authorList>
    </citation>
    <scope>NUCLEOTIDE SEQUENCE [LARGE SCALE GENOMIC DNA]</scope>
    <source>
        <strain evidence="3 4">WW7</strain>
    </source>
</reference>
<accession>A0ABX0T9B4</accession>
<protein>
    <submittedName>
        <fullName evidence="3">Flp pilus assembly pilin Flp</fullName>
    </submittedName>
</protein>
<gene>
    <name evidence="3" type="ORF">E9228_002744</name>
</gene>
<keyword evidence="1" id="KW-1133">Transmembrane helix</keyword>
<name>A0ABX0T9B4_9MICO</name>
<dbReference type="EMBL" id="JAAOYO010000004">
    <property type="protein sequence ID" value="NII42086.1"/>
    <property type="molecule type" value="Genomic_DNA"/>
</dbReference>
<evidence type="ECO:0000256" key="1">
    <source>
        <dbReference type="SAM" id="Phobius"/>
    </source>
</evidence>
<feature type="transmembrane region" description="Helical" evidence="1">
    <location>
        <begin position="20"/>
        <end position="40"/>
    </location>
</feature>
<evidence type="ECO:0000313" key="3">
    <source>
        <dbReference type="EMBL" id="NII42086.1"/>
    </source>
</evidence>
<evidence type="ECO:0000313" key="4">
    <source>
        <dbReference type="Proteomes" id="UP001318300"/>
    </source>
</evidence>
<dbReference type="Proteomes" id="UP001318300">
    <property type="component" value="Unassembled WGS sequence"/>
</dbReference>
<keyword evidence="1" id="KW-0812">Transmembrane</keyword>
<dbReference type="InterPro" id="IPR012495">
    <property type="entry name" value="TadE-like_dom"/>
</dbReference>
<dbReference type="Pfam" id="PF07811">
    <property type="entry name" value="TadE"/>
    <property type="match status" value="1"/>
</dbReference>
<keyword evidence="4" id="KW-1185">Reference proteome</keyword>
<keyword evidence="1" id="KW-0472">Membrane</keyword>
<comment type="caution">
    <text evidence="3">The sequence shown here is derived from an EMBL/GenBank/DDBJ whole genome shotgun (WGS) entry which is preliminary data.</text>
</comment>
<feature type="domain" description="TadE-like" evidence="2">
    <location>
        <begin position="13"/>
        <end position="55"/>
    </location>
</feature>
<dbReference type="RefSeq" id="WP_166781087.1">
    <property type="nucleotide sequence ID" value="NZ_JAAOYO010000004.1"/>
</dbReference>
<evidence type="ECO:0000259" key="2">
    <source>
        <dbReference type="Pfam" id="PF07811"/>
    </source>
</evidence>